<organism evidence="2 3">
    <name type="scientific">Heliomicrobium undosum</name>
    <dbReference type="NCBI Taxonomy" id="121734"/>
    <lineage>
        <taxon>Bacteria</taxon>
        <taxon>Bacillati</taxon>
        <taxon>Bacillota</taxon>
        <taxon>Clostridia</taxon>
        <taxon>Eubacteriales</taxon>
        <taxon>Heliobacteriaceae</taxon>
        <taxon>Heliomicrobium</taxon>
    </lineage>
</organism>
<sequence>MATFSLEAEKSLIISILKERLSPIAIVLFGSGAKNRLGPESDIDVAFLADRSLDELALFRLSQELSLSLNRDVDLIDLSTASTVFQAQILSTGQVIFCRNSERLLAFHALTLKKYARLNEERQCIFDAERERMRAHDS</sequence>
<name>A0A845L4L3_9FIRM</name>
<keyword evidence="3" id="KW-1185">Reference proteome</keyword>
<protein>
    <submittedName>
        <fullName evidence="2">Nucleotidyltransferase domain-containing protein</fullName>
    </submittedName>
</protein>
<proteinExistence type="predicted"/>
<evidence type="ECO:0000313" key="2">
    <source>
        <dbReference type="EMBL" id="MZP29784.1"/>
    </source>
</evidence>
<evidence type="ECO:0000259" key="1">
    <source>
        <dbReference type="Pfam" id="PF18765"/>
    </source>
</evidence>
<accession>A0A845L4L3</accession>
<dbReference type="Pfam" id="PF18765">
    <property type="entry name" value="Polbeta"/>
    <property type="match status" value="1"/>
</dbReference>
<dbReference type="PANTHER" id="PTHR43852:SF2">
    <property type="entry name" value="PROTEIN ADENYLYLTRANSFERASE MNTA"/>
    <property type="match status" value="1"/>
</dbReference>
<dbReference type="InterPro" id="IPR043519">
    <property type="entry name" value="NT_sf"/>
</dbReference>
<dbReference type="OrthoDB" id="9816197at2"/>
<dbReference type="InterPro" id="IPR041633">
    <property type="entry name" value="Polbeta"/>
</dbReference>
<keyword evidence="2" id="KW-0808">Transferase</keyword>
<gene>
    <name evidence="2" type="ORF">GTO91_08705</name>
</gene>
<evidence type="ECO:0000313" key="3">
    <source>
        <dbReference type="Proteomes" id="UP000463470"/>
    </source>
</evidence>
<comment type="caution">
    <text evidence="2">The sequence shown here is derived from an EMBL/GenBank/DDBJ whole genome shotgun (WGS) entry which is preliminary data.</text>
</comment>
<dbReference type="Gene3D" id="3.30.460.10">
    <property type="entry name" value="Beta Polymerase, domain 2"/>
    <property type="match status" value="1"/>
</dbReference>
<dbReference type="SUPFAM" id="SSF81301">
    <property type="entry name" value="Nucleotidyltransferase"/>
    <property type="match status" value="1"/>
</dbReference>
<dbReference type="GO" id="GO:0016740">
    <property type="term" value="F:transferase activity"/>
    <property type="evidence" value="ECO:0007669"/>
    <property type="project" value="UniProtKB-KW"/>
</dbReference>
<dbReference type="EMBL" id="WXEY01000007">
    <property type="protein sequence ID" value="MZP29784.1"/>
    <property type="molecule type" value="Genomic_DNA"/>
</dbReference>
<dbReference type="PANTHER" id="PTHR43852">
    <property type="entry name" value="NUCLEOTIDYLTRANSFERASE"/>
    <property type="match status" value="1"/>
</dbReference>
<feature type="domain" description="Polymerase beta nucleotidyltransferase" evidence="1">
    <location>
        <begin position="13"/>
        <end position="101"/>
    </location>
</feature>
<reference evidence="2 3" key="1">
    <citation type="submission" date="2020-01" db="EMBL/GenBank/DDBJ databases">
        <title>Whole-genome sequence of Heliobacterium undosum DSM 13378.</title>
        <authorList>
            <person name="Kyndt J.A."/>
            <person name="Meyer T.E."/>
        </authorList>
    </citation>
    <scope>NUCLEOTIDE SEQUENCE [LARGE SCALE GENOMIC DNA]</scope>
    <source>
        <strain evidence="2 3">DSM 13378</strain>
    </source>
</reference>
<dbReference type="InterPro" id="IPR052930">
    <property type="entry name" value="TA_antitoxin_MntA"/>
</dbReference>
<dbReference type="RefSeq" id="WP_161257890.1">
    <property type="nucleotide sequence ID" value="NZ_WXEY01000007.1"/>
</dbReference>
<dbReference type="AlphaFoldDB" id="A0A845L4L3"/>
<dbReference type="CDD" id="cd05403">
    <property type="entry name" value="NT_KNTase_like"/>
    <property type="match status" value="1"/>
</dbReference>
<dbReference type="Proteomes" id="UP000463470">
    <property type="component" value="Unassembled WGS sequence"/>
</dbReference>
<dbReference type="NCBIfam" id="NF047752">
    <property type="entry name" value="MntA_antitoxin"/>
    <property type="match status" value="1"/>
</dbReference>